<dbReference type="InterPro" id="IPR036920">
    <property type="entry name" value="Ribosomal_uL16_sf"/>
</dbReference>
<protein>
    <submittedName>
        <fullName evidence="2">Ribosomal protein L16</fullName>
    </submittedName>
</protein>
<geneLocation type="mitochondrion" evidence="2"/>
<keyword evidence="2" id="KW-0496">Mitochondrion</keyword>
<dbReference type="GO" id="GO:0003735">
    <property type="term" value="F:structural constituent of ribosome"/>
    <property type="evidence" value="ECO:0007669"/>
    <property type="project" value="InterPro"/>
</dbReference>
<organism evidence="2">
    <name type="scientific">Euplotes vannus</name>
    <name type="common">Marine ciliate</name>
    <name type="synonym">Moneuplotes vannus</name>
    <dbReference type="NCBI Taxonomy" id="5939"/>
    <lineage>
        <taxon>Eukaryota</taxon>
        <taxon>Sar</taxon>
        <taxon>Alveolata</taxon>
        <taxon>Ciliophora</taxon>
        <taxon>Intramacronucleata</taxon>
        <taxon>Spirotrichea</taxon>
        <taxon>Hypotrichia</taxon>
        <taxon>Euplotida</taxon>
        <taxon>Euplotidae</taxon>
        <taxon>Euplotes</taxon>
    </lineage>
</organism>
<dbReference type="AlphaFoldDB" id="A0A8A9WN77"/>
<keyword evidence="2" id="KW-0689">Ribosomal protein</keyword>
<feature type="transmembrane region" description="Helical" evidence="1">
    <location>
        <begin position="12"/>
        <end position="34"/>
    </location>
</feature>
<feature type="transmembrane region" description="Helical" evidence="1">
    <location>
        <begin position="206"/>
        <end position="227"/>
    </location>
</feature>
<keyword evidence="1" id="KW-1133">Transmembrane helix</keyword>
<keyword evidence="1" id="KW-0472">Membrane</keyword>
<dbReference type="EMBL" id="MT665959">
    <property type="protein sequence ID" value="QTT61070.1"/>
    <property type="molecule type" value="Genomic_DNA"/>
</dbReference>
<evidence type="ECO:0000256" key="1">
    <source>
        <dbReference type="SAM" id="Phobius"/>
    </source>
</evidence>
<sequence length="242" mass="29379">MSVFRSRHFFYFSIYLLISNFCSSWFVYLFYWELVSLVQYSLVYKLLNWLMIGVFLSSRLLWLSYHFSRRYTPTLKLINRNRRLNWTQRLQKRVVFFPRFGKPSIKHTSTNVHLNHFGNSFFFLTRPLLLTALFLIRFDLLLKRIIRKKDKTLRRYWITTRVLFNLTRQSKGARMGKGKGKNLQTSQLICPLTVFIAFRGVRYGRLLFFLKFFNSRLSSFVFLLTHWTHNLRNLPHKSFRNA</sequence>
<keyword evidence="2" id="KW-0687">Ribonucleoprotein</keyword>
<proteinExistence type="predicted"/>
<reference evidence="2" key="1">
    <citation type="journal article" date="2021" name="Front. Mar. Sci.">
        <title>Molecular phylogenetic and evolutionary analyses of Euplotes species living in freshwater and marine habitats: a mitogenomic perspective.</title>
        <authorList>
            <person name="Huang N."/>
            <person name="Chen S."/>
            <person name="Miao M."/>
        </authorList>
    </citation>
    <scope>NUCLEOTIDE SEQUENCE</scope>
</reference>
<feature type="transmembrane region" description="Helical" evidence="1">
    <location>
        <begin position="121"/>
        <end position="142"/>
    </location>
</feature>
<feature type="transmembrane region" description="Helical" evidence="1">
    <location>
        <begin position="46"/>
        <end position="65"/>
    </location>
</feature>
<dbReference type="GO" id="GO:0005840">
    <property type="term" value="C:ribosome"/>
    <property type="evidence" value="ECO:0007669"/>
    <property type="project" value="UniProtKB-KW"/>
</dbReference>
<evidence type="ECO:0000313" key="2">
    <source>
        <dbReference type="EMBL" id="QTT61070.1"/>
    </source>
</evidence>
<keyword evidence="1" id="KW-0812">Transmembrane</keyword>
<name>A0A8A9WN77_EUPVA</name>
<dbReference type="GO" id="GO:0006412">
    <property type="term" value="P:translation"/>
    <property type="evidence" value="ECO:0007669"/>
    <property type="project" value="InterPro"/>
</dbReference>
<gene>
    <name evidence="2" type="primary">RPL16</name>
</gene>
<accession>A0A8A9WN77</accession>
<dbReference type="SUPFAM" id="SSF54686">
    <property type="entry name" value="Ribosomal protein L16p/L10e"/>
    <property type="match status" value="1"/>
</dbReference>